<accession>A0ABR9DLR5</accession>
<evidence type="ECO:0000313" key="1">
    <source>
        <dbReference type="EMBL" id="MBD9363174.1"/>
    </source>
</evidence>
<organism evidence="1 2">
    <name type="scientific">Methylomonas fluvii</name>
    <dbReference type="NCBI Taxonomy" id="1854564"/>
    <lineage>
        <taxon>Bacteria</taxon>
        <taxon>Pseudomonadati</taxon>
        <taxon>Pseudomonadota</taxon>
        <taxon>Gammaproteobacteria</taxon>
        <taxon>Methylococcales</taxon>
        <taxon>Methylococcaceae</taxon>
        <taxon>Methylomonas</taxon>
    </lineage>
</organism>
<dbReference type="EMBL" id="JACXST010000003">
    <property type="protein sequence ID" value="MBD9363174.1"/>
    <property type="molecule type" value="Genomic_DNA"/>
</dbReference>
<reference evidence="1 2" key="1">
    <citation type="submission" date="2020-09" db="EMBL/GenBank/DDBJ databases">
        <title>Methylomonas albis sp. nov. and Methylomonas fluvii sp. nov.: Two cold-adapted methanotrophs from the River Elbe and an amended description of Methylovulum psychrotolerans strain Eb1.</title>
        <authorList>
            <person name="Bussmann I.K."/>
            <person name="Klings K.-W."/>
            <person name="Warnstedt J."/>
            <person name="Hoppert M."/>
            <person name="Saborowski A."/>
            <person name="Horn F."/>
            <person name="Liebner S."/>
        </authorList>
    </citation>
    <scope>NUCLEOTIDE SEQUENCE [LARGE SCALE GENOMIC DNA]</scope>
    <source>
        <strain evidence="1 2">EbB</strain>
    </source>
</reference>
<proteinExistence type="predicted"/>
<sequence length="50" mass="5238">MEKRINALAAEAMIGSKADSLGAIVYFEFFTSITGITQTSAIGEIVKSGV</sequence>
<name>A0ABR9DLR5_9GAMM</name>
<dbReference type="RefSeq" id="WP_192395880.1">
    <property type="nucleotide sequence ID" value="NZ_CAJHIU010000003.1"/>
</dbReference>
<dbReference type="Proteomes" id="UP000641152">
    <property type="component" value="Unassembled WGS sequence"/>
</dbReference>
<gene>
    <name evidence="1" type="ORF">EBB_22360</name>
</gene>
<keyword evidence="2" id="KW-1185">Reference proteome</keyword>
<evidence type="ECO:0000313" key="2">
    <source>
        <dbReference type="Proteomes" id="UP000641152"/>
    </source>
</evidence>
<comment type="caution">
    <text evidence="1">The sequence shown here is derived from an EMBL/GenBank/DDBJ whole genome shotgun (WGS) entry which is preliminary data.</text>
</comment>
<protein>
    <submittedName>
        <fullName evidence="1">Uncharacterized protein</fullName>
    </submittedName>
</protein>